<accession>A0A951U4Q4</accession>
<dbReference type="Proteomes" id="UP000707356">
    <property type="component" value="Unassembled WGS sequence"/>
</dbReference>
<dbReference type="EMBL" id="JAHHHV010000065">
    <property type="protein sequence ID" value="MBW4465989.1"/>
    <property type="molecule type" value="Genomic_DNA"/>
</dbReference>
<evidence type="ECO:0000313" key="2">
    <source>
        <dbReference type="EMBL" id="MBW4465989.1"/>
    </source>
</evidence>
<feature type="region of interest" description="Disordered" evidence="1">
    <location>
        <begin position="1"/>
        <end position="45"/>
    </location>
</feature>
<gene>
    <name evidence="2" type="ORF">KME07_11195</name>
</gene>
<comment type="caution">
    <text evidence="2">The sequence shown here is derived from an EMBL/GenBank/DDBJ whole genome shotgun (WGS) entry which is preliminary data.</text>
</comment>
<dbReference type="InterPro" id="IPR021374">
    <property type="entry name" value="DUF2996"/>
</dbReference>
<protein>
    <submittedName>
        <fullName evidence="2">DUF2996 domain-containing protein</fullName>
    </submittedName>
</protein>
<dbReference type="PANTHER" id="PTHR36341:SF3">
    <property type="entry name" value="DUF2996 FAMILY PROTEIN"/>
    <property type="match status" value="1"/>
</dbReference>
<proteinExistence type="predicted"/>
<feature type="compositionally biased region" description="Low complexity" evidence="1">
    <location>
        <begin position="9"/>
        <end position="29"/>
    </location>
</feature>
<reference evidence="2" key="2">
    <citation type="journal article" date="2022" name="Microbiol. Resour. Announc.">
        <title>Metagenome Sequencing to Explore Phylogenomics of Terrestrial Cyanobacteria.</title>
        <authorList>
            <person name="Ward R.D."/>
            <person name="Stajich J.E."/>
            <person name="Johansen J.R."/>
            <person name="Huntemann M."/>
            <person name="Clum A."/>
            <person name="Foster B."/>
            <person name="Foster B."/>
            <person name="Roux S."/>
            <person name="Palaniappan K."/>
            <person name="Varghese N."/>
            <person name="Mukherjee S."/>
            <person name="Reddy T.B.K."/>
            <person name="Daum C."/>
            <person name="Copeland A."/>
            <person name="Chen I.A."/>
            <person name="Ivanova N.N."/>
            <person name="Kyrpides N.C."/>
            <person name="Shapiro N."/>
            <person name="Eloe-Fadrosh E.A."/>
            <person name="Pietrasiak N."/>
        </authorList>
    </citation>
    <scope>NUCLEOTIDE SEQUENCE</scope>
    <source>
        <strain evidence="2">GSE-TBD4-15B</strain>
    </source>
</reference>
<name>A0A951U4Q4_9CYAN</name>
<organism evidence="2 3">
    <name type="scientific">Pegethrix bostrychoides GSE-TBD4-15B</name>
    <dbReference type="NCBI Taxonomy" id="2839662"/>
    <lineage>
        <taxon>Bacteria</taxon>
        <taxon>Bacillati</taxon>
        <taxon>Cyanobacteriota</taxon>
        <taxon>Cyanophyceae</taxon>
        <taxon>Oculatellales</taxon>
        <taxon>Oculatellaceae</taxon>
        <taxon>Pegethrix</taxon>
    </lineage>
</organism>
<dbReference type="Pfam" id="PF11210">
    <property type="entry name" value="DUF2996"/>
    <property type="match status" value="1"/>
</dbReference>
<dbReference type="AlphaFoldDB" id="A0A951U4Q4"/>
<dbReference type="PANTHER" id="PTHR36341">
    <property type="entry name" value="DUF2996 FAMILY PROTEIN"/>
    <property type="match status" value="1"/>
</dbReference>
<sequence length="164" mass="18145">MPDETTLNADSAPDSPAAKPAKAPKPTAEAGEKKVAKKEKPPALEDKPFTEFISQDFLPNLKSVLAKAGLPNTELQFEKRRLPIAALGTDECWQVMGQIQGGRQFTIIFSKEDIQAAKFYTCADSGAQPTTIESFMIDERKVSLDLLLMYTVQRLNGQKWLVMN</sequence>
<feature type="compositionally biased region" description="Basic and acidic residues" evidence="1">
    <location>
        <begin position="30"/>
        <end position="45"/>
    </location>
</feature>
<evidence type="ECO:0000313" key="3">
    <source>
        <dbReference type="Proteomes" id="UP000707356"/>
    </source>
</evidence>
<reference evidence="2" key="1">
    <citation type="submission" date="2021-05" db="EMBL/GenBank/DDBJ databases">
        <authorList>
            <person name="Pietrasiak N."/>
            <person name="Ward R."/>
            <person name="Stajich J.E."/>
            <person name="Kurbessoian T."/>
        </authorList>
    </citation>
    <scope>NUCLEOTIDE SEQUENCE</scope>
    <source>
        <strain evidence="2">GSE-TBD4-15B</strain>
    </source>
</reference>
<evidence type="ECO:0000256" key="1">
    <source>
        <dbReference type="SAM" id="MobiDB-lite"/>
    </source>
</evidence>